<reference evidence="2 3" key="1">
    <citation type="submission" date="2016-04" db="EMBL/GenBank/DDBJ databases">
        <title>A degradative enzymes factory behind the ericoid mycorrhizal symbiosis.</title>
        <authorList>
            <consortium name="DOE Joint Genome Institute"/>
            <person name="Martino E."/>
            <person name="Morin E."/>
            <person name="Grelet G."/>
            <person name="Kuo A."/>
            <person name="Kohler A."/>
            <person name="Daghino S."/>
            <person name="Barry K."/>
            <person name="Choi C."/>
            <person name="Cichocki N."/>
            <person name="Clum A."/>
            <person name="Copeland A."/>
            <person name="Hainaut M."/>
            <person name="Haridas S."/>
            <person name="Labutti K."/>
            <person name="Lindquist E."/>
            <person name="Lipzen A."/>
            <person name="Khouja H.-R."/>
            <person name="Murat C."/>
            <person name="Ohm R."/>
            <person name="Olson A."/>
            <person name="Spatafora J."/>
            <person name="Veneault-Fourrey C."/>
            <person name="Henrissat B."/>
            <person name="Grigoriev I."/>
            <person name="Martin F."/>
            <person name="Perotto S."/>
        </authorList>
    </citation>
    <scope>NUCLEOTIDE SEQUENCE [LARGE SCALE GENOMIC DNA]</scope>
    <source>
        <strain evidence="2 3">E</strain>
    </source>
</reference>
<keyword evidence="1" id="KW-0812">Transmembrane</keyword>
<gene>
    <name evidence="2" type="ORF">K444DRAFT_421198</name>
</gene>
<accession>A0A2J6T7M7</accession>
<protein>
    <submittedName>
        <fullName evidence="2">Uncharacterized protein</fullName>
    </submittedName>
</protein>
<evidence type="ECO:0000256" key="1">
    <source>
        <dbReference type="SAM" id="Phobius"/>
    </source>
</evidence>
<dbReference type="RefSeq" id="XP_024735918.1">
    <property type="nucleotide sequence ID" value="XM_024872707.1"/>
</dbReference>
<feature type="transmembrane region" description="Helical" evidence="1">
    <location>
        <begin position="51"/>
        <end position="73"/>
    </location>
</feature>
<dbReference type="GeneID" id="36580787"/>
<dbReference type="Proteomes" id="UP000235371">
    <property type="component" value="Unassembled WGS sequence"/>
</dbReference>
<dbReference type="AlphaFoldDB" id="A0A2J6T7M7"/>
<evidence type="ECO:0000313" key="3">
    <source>
        <dbReference type="Proteomes" id="UP000235371"/>
    </source>
</evidence>
<name>A0A2J6T7M7_9HELO</name>
<dbReference type="OrthoDB" id="2309723at2759"/>
<evidence type="ECO:0000313" key="2">
    <source>
        <dbReference type="EMBL" id="PMD59014.1"/>
    </source>
</evidence>
<proteinExistence type="predicted"/>
<keyword evidence="1" id="KW-1133">Transmembrane helix</keyword>
<sequence>MTQSDKFALGIGLSAGIFVLLLSALPVLLVRRKVGTVFSRGIKKAWMKSTAFITGLSTPIAFGVAILMSTGVLTDEGFTLKYQPFFIPKTNTSTRSLDQLVALAGGGITFLFSVFDAVTETRRSFCTTQEEIHVIASLGRPGSGAVQLSNPSSDQRIIELRRRSI</sequence>
<feature type="transmembrane region" description="Helical" evidence="1">
    <location>
        <begin position="6"/>
        <end position="30"/>
    </location>
</feature>
<feature type="transmembrane region" description="Helical" evidence="1">
    <location>
        <begin position="100"/>
        <end position="118"/>
    </location>
</feature>
<dbReference type="EMBL" id="KZ613817">
    <property type="protein sequence ID" value="PMD59014.1"/>
    <property type="molecule type" value="Genomic_DNA"/>
</dbReference>
<organism evidence="2 3">
    <name type="scientific">Hyaloscypha bicolor E</name>
    <dbReference type="NCBI Taxonomy" id="1095630"/>
    <lineage>
        <taxon>Eukaryota</taxon>
        <taxon>Fungi</taxon>
        <taxon>Dikarya</taxon>
        <taxon>Ascomycota</taxon>
        <taxon>Pezizomycotina</taxon>
        <taxon>Leotiomycetes</taxon>
        <taxon>Helotiales</taxon>
        <taxon>Hyaloscyphaceae</taxon>
        <taxon>Hyaloscypha</taxon>
        <taxon>Hyaloscypha bicolor</taxon>
    </lineage>
</organism>
<keyword evidence="3" id="KW-1185">Reference proteome</keyword>
<dbReference type="InParanoid" id="A0A2J6T7M7"/>
<keyword evidence="1" id="KW-0472">Membrane</keyword>